<feature type="repeat" description="Filamin" evidence="4">
    <location>
        <begin position="2113"/>
        <end position="2207"/>
    </location>
</feature>
<reference evidence="6 7" key="2">
    <citation type="submission" date="2018-11" db="EMBL/GenBank/DDBJ databases">
        <authorList>
            <consortium name="Pathogen Informatics"/>
        </authorList>
    </citation>
    <scope>NUCLEOTIDE SEQUENCE [LARGE SCALE GENOMIC DNA]</scope>
</reference>
<feature type="repeat" description="Filamin" evidence="4">
    <location>
        <begin position="1741"/>
        <end position="1796"/>
    </location>
</feature>
<dbReference type="EMBL" id="UYYF01004271">
    <property type="protein sequence ID" value="VDN01002.1"/>
    <property type="molecule type" value="Genomic_DNA"/>
</dbReference>
<dbReference type="InterPro" id="IPR014756">
    <property type="entry name" value="Ig_E-set"/>
</dbReference>
<evidence type="ECO:0000256" key="1">
    <source>
        <dbReference type="ARBA" id="ARBA00009238"/>
    </source>
</evidence>
<dbReference type="Gene3D" id="2.60.40.10">
    <property type="entry name" value="Immunoglobulins"/>
    <property type="match status" value="18"/>
</dbReference>
<feature type="repeat" description="Filamin" evidence="4">
    <location>
        <begin position="447"/>
        <end position="538"/>
    </location>
</feature>
<feature type="repeat" description="Filamin" evidence="4">
    <location>
        <begin position="1341"/>
        <end position="1425"/>
    </location>
</feature>
<dbReference type="OMA" id="HMIPHFP"/>
<feature type="domain" description="Calponin-homology (CH)" evidence="5">
    <location>
        <begin position="160"/>
        <end position="264"/>
    </location>
</feature>
<dbReference type="GO" id="GO:0051015">
    <property type="term" value="F:actin filament binding"/>
    <property type="evidence" value="ECO:0007669"/>
    <property type="project" value="InterPro"/>
</dbReference>
<accession>A0A158RBA7</accession>
<dbReference type="PROSITE" id="PS00019">
    <property type="entry name" value="ACTININ_1"/>
    <property type="match status" value="1"/>
</dbReference>
<dbReference type="WBParaSite" id="TCLT_0000397401-mRNA-1">
    <property type="protein sequence ID" value="TCLT_0000397401-mRNA-1"/>
    <property type="gene ID" value="TCLT_0000397401"/>
</dbReference>
<evidence type="ECO:0000313" key="6">
    <source>
        <dbReference type="EMBL" id="VDN01002.1"/>
    </source>
</evidence>
<feature type="repeat" description="Filamin" evidence="4">
    <location>
        <begin position="754"/>
        <end position="854"/>
    </location>
</feature>
<feature type="domain" description="Calponin-homology (CH)" evidence="5">
    <location>
        <begin position="35"/>
        <end position="141"/>
    </location>
</feature>
<protein>
    <submittedName>
        <fullName evidence="8">Calponin-homology (CH) domain-containing protein</fullName>
    </submittedName>
</protein>
<dbReference type="PROSITE" id="PS00020">
    <property type="entry name" value="ACTININ_2"/>
    <property type="match status" value="1"/>
</dbReference>
<dbReference type="InterPro" id="IPR036872">
    <property type="entry name" value="CH_dom_sf"/>
</dbReference>
<dbReference type="SUPFAM" id="SSF81296">
    <property type="entry name" value="E set domains"/>
    <property type="match status" value="17"/>
</dbReference>
<keyword evidence="7" id="KW-1185">Reference proteome</keyword>
<dbReference type="FunFam" id="1.10.418.10:FF:000006">
    <property type="entry name" value="Filamin-B isoform A"/>
    <property type="match status" value="1"/>
</dbReference>
<name>A0A158RBA7_THECL</name>
<feature type="repeat" description="Filamin" evidence="4">
    <location>
        <begin position="1038"/>
        <end position="1131"/>
    </location>
</feature>
<dbReference type="STRING" id="103827.A0A158RBA7"/>
<evidence type="ECO:0000259" key="5">
    <source>
        <dbReference type="PROSITE" id="PS50021"/>
    </source>
</evidence>
<dbReference type="Pfam" id="PF00307">
    <property type="entry name" value="CH"/>
    <property type="match status" value="2"/>
</dbReference>
<feature type="repeat" description="Filamin" evidence="4">
    <location>
        <begin position="640"/>
        <end position="738"/>
    </location>
</feature>
<keyword evidence="3" id="KW-0009">Actin-binding</keyword>
<feature type="repeat" description="Filamin" evidence="4">
    <location>
        <begin position="1606"/>
        <end position="1698"/>
    </location>
</feature>
<evidence type="ECO:0000256" key="3">
    <source>
        <dbReference type="ARBA" id="ARBA00023203"/>
    </source>
</evidence>
<evidence type="ECO:0000313" key="8">
    <source>
        <dbReference type="WBParaSite" id="TCLT_0000397401-mRNA-1"/>
    </source>
</evidence>
<keyword evidence="2" id="KW-0677">Repeat</keyword>
<feature type="repeat" description="Filamin" evidence="4">
    <location>
        <begin position="358"/>
        <end position="441"/>
    </location>
</feature>
<evidence type="ECO:0000313" key="7">
    <source>
        <dbReference type="Proteomes" id="UP000276776"/>
    </source>
</evidence>
<dbReference type="InterPro" id="IPR001298">
    <property type="entry name" value="Filamin/ABP280_rpt"/>
</dbReference>
<dbReference type="SMART" id="SM00557">
    <property type="entry name" value="IG_FLMN"/>
    <property type="match status" value="16"/>
</dbReference>
<dbReference type="InterPro" id="IPR044801">
    <property type="entry name" value="Filamin"/>
</dbReference>
<dbReference type="PANTHER" id="PTHR38537:SF8">
    <property type="entry name" value="FILAMIN-A"/>
    <property type="match status" value="1"/>
</dbReference>
<dbReference type="PROSITE" id="PS50021">
    <property type="entry name" value="CH"/>
    <property type="match status" value="2"/>
</dbReference>
<dbReference type="InterPro" id="IPR001589">
    <property type="entry name" value="Actinin_actin-bd_CS"/>
</dbReference>
<organism evidence="8">
    <name type="scientific">Thelazia callipaeda</name>
    <name type="common">Oriental eyeworm</name>
    <name type="synonym">Parasitic nematode</name>
    <dbReference type="NCBI Taxonomy" id="103827"/>
    <lineage>
        <taxon>Eukaryota</taxon>
        <taxon>Metazoa</taxon>
        <taxon>Ecdysozoa</taxon>
        <taxon>Nematoda</taxon>
        <taxon>Chromadorea</taxon>
        <taxon>Rhabditida</taxon>
        <taxon>Spirurina</taxon>
        <taxon>Spiruromorpha</taxon>
        <taxon>Thelazioidea</taxon>
        <taxon>Thelaziidae</taxon>
        <taxon>Thelazia</taxon>
    </lineage>
</organism>
<evidence type="ECO:0000256" key="4">
    <source>
        <dbReference type="PROSITE-ProRule" id="PRU00087"/>
    </source>
</evidence>
<dbReference type="InterPro" id="IPR001715">
    <property type="entry name" value="CH_dom"/>
</dbReference>
<dbReference type="GO" id="GO:0030036">
    <property type="term" value="P:actin cytoskeleton organization"/>
    <property type="evidence" value="ECO:0007669"/>
    <property type="project" value="InterPro"/>
</dbReference>
<sequence length="2207" mass="242619">MYSFLLQFFHLINAYESLMQDNVCEQRLSDTSWKWIQQNTFTRWVNQKLEPANITITDLETDFEEGLTLIRLVEVLSGRSLGRYSKKVTFRHQKLENISLALRFLEEEEHIKIVNIDSSAIVDRNLKLILGLIWKLILHYSISKQVWDDNAVSMTESEDISPKAKLMMWLKGKLPTGLPFTNFTSDWNDGILLGALVDSCIPELQVNWQNWLPSQALHSTRTAMNLAKEYLNVAPLIAPEELISPAVDERSVMTYVSQFLGAKYTPLMGYLSNVNVTPIVGANTEFTLQMRDSMFIPEIHIRGPDDSLISHTQCKTSETMWNFVYKPEITGKYEIVATIRDNATCRLVQLACPEINAVEGVRLLYHKHVSLGKSVELKIENARKDFIEVVIIAPDHQVFVIPMSHNIVRKGSFTPTKEGLHEVNILQNGKEIIGSPFPLVVISKALMNVWGRGLEPEGIQVGEEVIVCANYNKSILEAPRLVVKNPCGFSDDLSVPVDEEESLDCKIFKYQPQEPGSHTIALLIGEDHIDRSPYKVMVISENKLRARAFGPGLDGGFANLPNVFFIETFSRNFDHIDVDVSGSPWITEQNFMNPTVELKSNQDGSAVASFTPPVPGVYTVKVCVTGQHIRGSPFIVPVQQADDDFKVINMRLTGIKQDLTILKGQNVMFGINSIDDKVLPEPKIKVLDENNQEMSVTLTERMPGQYECSFTPEMAGRYYILASVNGVAVPGSLDVVCLQLTISLTVTFIQVVIKKLLDVSCFLIYGTGIGRNISVSKPATVIIDPQEDDVKPYHLQIIHQNGNKIHLQTMNEENGTIRVDYIAPEAGQYELILFHDDLELLRKIINVKPIDLSSFVINGLGEEAVVAGITKQIFISTGNLVPLGKGLEVIVKEPNRSGYVLPLKYDENRVAYKGMWIATNIGKTVITYFFDENLVHETHVTVSPNEYVIRCRAWGDGLQRAIVGMPANFQVYTRDSGKGRLKVAIRGPSESETNVTDHSDGLCTVKYVPQLPGIYEISIHFGDNEDHIPGSPFSVSVDYKYDPSKILISGYNNGYAQAGVSTSFIVDATHTALEPITARLPAGCEQPLVEEIKPRIYRVTFTPSPEKDGLLPLEVLYGDQLLHGRPLDFTVQQEKESQLVILKDETGAALRSSIPASLRYGVIIDASKVINVQKLEVEIKAGPDGKFRKSAFIETDERVYLLDLIPDMIGTYVIIVYGDGKPLHPLPYELNATSVGSAEKCYIERKPMDKIWIVGESKTFKVNVCYGGDGTLSIASDREDLEIDVQEEGKGYYLVTFTPRKEGSYQIALLFGGVAIPSGTFNFQCVPPVAEKPNALLSDSGECLDNIEERLIPRTFRFSVTSKYHFEKLSAYVKMPSGKTDAARIKDNRDGTVTVTYEPKECGNHLLSVQHDGVNMSGSPISFYVSDAPDGYVTVYGPGLSQAVVGEPAPFTVCAKGSPAKELAVAVEGTAKATIRCHDNKDGTCSVAWIPPVPGEYRVHVKLSGEPVKGSPFVVVVAGEGQKRAHLSVGSTSEVSLNIANKEIKGLSASIKSPSGIEEPCFIRQIDFDHIGVSFTPREEGEHLITVKKKGVVVPKSPFHINVDSSQVGDASKVVVSGTGKADAICQQYNSVMIDTRGAGYGGLSVSVEGPSKAELKCTEANEGLINIVYKPTEPGLYVLSIKFADVHVKDSPFTVHCVGKGLGTVKMSATKEVNQAPIVIPHQIAALYLRLENTSPIETTAKVLDPEGRSSDVEVRDLGDNLYQVKFKPEVDGAHAISVFSKGQHLTGSPFQFTVGHMTEMGAHKVRAAGIELLRGETNKKQSFNLYTREAGRGELQVAIEGPSKANLQFHEHKDGNCHFDYEVSKPGEYMITIKFNSEHIPDSPFKVFVAPTTGEARRLELASFPDSGMPGKACTFTVLTHHASGHLEAKVHTPSNKIETIDIVPIDEGESYALRFIPLESGNYYVDVTLDGAPMRDSPFRLRIGTNDGNDPTAITVNGDGIHGGQTGQRCEFIINTCNAGKGLLEIQVDGPSKVTLDAYEMDQGYKVQYMALVPGAYYVAIKYSGVHVPGSPFKIIIAGKELGGGEPDTSVIKIDALEKTSEGTVSQVPVLNGDASRVVVKGAGLNKFFPGRPATFTIDTGLAGENLLFVGVLTAKGPCEEVTVRHLSDGKYAVTYRIQERVKGFIFVKYGEANVPGSPFAISF</sequence>
<feature type="repeat" description="Filamin" evidence="4">
    <location>
        <begin position="1989"/>
        <end position="2080"/>
    </location>
</feature>
<dbReference type="SMART" id="SM00033">
    <property type="entry name" value="CH"/>
    <property type="match status" value="2"/>
</dbReference>
<gene>
    <name evidence="6" type="ORF">TCLT_LOCUS3963</name>
</gene>
<feature type="repeat" description="Filamin" evidence="4">
    <location>
        <begin position="1913"/>
        <end position="1986"/>
    </location>
</feature>
<dbReference type="FunFam" id="2.60.40.10:FF:000096">
    <property type="entry name" value="filamin-C isoform X2"/>
    <property type="match status" value="1"/>
</dbReference>
<feature type="repeat" description="Filamin" evidence="4">
    <location>
        <begin position="1425"/>
        <end position="1517"/>
    </location>
</feature>
<proteinExistence type="inferred from homology"/>
<dbReference type="InterPro" id="IPR013783">
    <property type="entry name" value="Ig-like_fold"/>
</dbReference>
<dbReference type="PANTHER" id="PTHR38537">
    <property type="entry name" value="JITTERBUG, ISOFORM N"/>
    <property type="match status" value="1"/>
</dbReference>
<feature type="repeat" description="Filamin" evidence="4">
    <location>
        <begin position="538"/>
        <end position="638"/>
    </location>
</feature>
<dbReference type="PROSITE" id="PS50194">
    <property type="entry name" value="FILAMIN_REPEAT"/>
    <property type="match status" value="18"/>
</dbReference>
<feature type="repeat" description="Filamin" evidence="4">
    <location>
        <begin position="1233"/>
        <end position="1325"/>
    </location>
</feature>
<feature type="repeat" description="Filamin" evidence="4">
    <location>
        <begin position="1799"/>
        <end position="1891"/>
    </location>
</feature>
<reference evidence="8" key="1">
    <citation type="submission" date="2016-04" db="UniProtKB">
        <authorList>
            <consortium name="WormBaseParasite"/>
        </authorList>
    </citation>
    <scope>IDENTIFICATION</scope>
</reference>
<feature type="repeat" description="Filamin" evidence="4">
    <location>
        <begin position="1182"/>
        <end position="1232"/>
    </location>
</feature>
<dbReference type="Pfam" id="PF00630">
    <property type="entry name" value="Filamin"/>
    <property type="match status" value="13"/>
</dbReference>
<dbReference type="InterPro" id="IPR017868">
    <property type="entry name" value="Filamin/ABP280_repeat-like"/>
</dbReference>
<dbReference type="SUPFAM" id="SSF47576">
    <property type="entry name" value="Calponin-homology domain, CH-domain"/>
    <property type="match status" value="1"/>
</dbReference>
<comment type="similarity">
    <text evidence="1">Belongs to the filamin family.</text>
</comment>
<dbReference type="Gene3D" id="1.10.418.10">
    <property type="entry name" value="Calponin-like domain"/>
    <property type="match status" value="2"/>
</dbReference>
<evidence type="ECO:0000256" key="2">
    <source>
        <dbReference type="ARBA" id="ARBA00022737"/>
    </source>
</evidence>
<dbReference type="OrthoDB" id="5334309at2759"/>
<feature type="repeat" description="Filamin" evidence="4">
    <location>
        <begin position="1515"/>
        <end position="1603"/>
    </location>
</feature>
<feature type="repeat" description="Filamin" evidence="4">
    <location>
        <begin position="943"/>
        <end position="1037"/>
    </location>
</feature>
<dbReference type="Proteomes" id="UP000276776">
    <property type="component" value="Unassembled WGS sequence"/>
</dbReference>